<accession>A0ACC2J9R7</accession>
<dbReference type="EMBL" id="JAPUUL010003217">
    <property type="protein sequence ID" value="KAJ8124105.1"/>
    <property type="molecule type" value="Genomic_DNA"/>
</dbReference>
<keyword evidence="2" id="KW-1185">Reference proteome</keyword>
<gene>
    <name evidence="1" type="ORF">O1611_g9438</name>
</gene>
<evidence type="ECO:0000313" key="1">
    <source>
        <dbReference type="EMBL" id="KAJ8124105.1"/>
    </source>
</evidence>
<evidence type="ECO:0000313" key="2">
    <source>
        <dbReference type="Proteomes" id="UP001153332"/>
    </source>
</evidence>
<name>A0ACC2J9R7_9PEZI</name>
<comment type="caution">
    <text evidence="1">The sequence shown here is derived from an EMBL/GenBank/DDBJ whole genome shotgun (WGS) entry which is preliminary data.</text>
</comment>
<proteinExistence type="predicted"/>
<organism evidence="1 2">
    <name type="scientific">Lasiodiplodia mahajangana</name>
    <dbReference type="NCBI Taxonomy" id="1108764"/>
    <lineage>
        <taxon>Eukaryota</taxon>
        <taxon>Fungi</taxon>
        <taxon>Dikarya</taxon>
        <taxon>Ascomycota</taxon>
        <taxon>Pezizomycotina</taxon>
        <taxon>Dothideomycetes</taxon>
        <taxon>Dothideomycetes incertae sedis</taxon>
        <taxon>Botryosphaeriales</taxon>
        <taxon>Botryosphaeriaceae</taxon>
        <taxon>Lasiodiplodia</taxon>
    </lineage>
</organism>
<dbReference type="Proteomes" id="UP001153332">
    <property type="component" value="Unassembled WGS sequence"/>
</dbReference>
<sequence length="140" mass="15576">MSAAWSLLNPSATTSPWSNVVMKACTALPWRGASISQQRCRYCPWMQILRHASTEGRRNHASPIVTQTDATHPDPDIDQGNKTIATPVGDLPLSPIMDPSYWEATTRHQVPKQKKGKAQNSVERQFRKNAFGTCCLELLS</sequence>
<protein>
    <submittedName>
        <fullName evidence="1">Uncharacterized protein</fullName>
    </submittedName>
</protein>
<reference evidence="1" key="1">
    <citation type="submission" date="2022-12" db="EMBL/GenBank/DDBJ databases">
        <title>Genome Sequence of Lasiodiplodia mahajangana.</title>
        <authorList>
            <person name="Buettner E."/>
        </authorList>
    </citation>
    <scope>NUCLEOTIDE SEQUENCE</scope>
    <source>
        <strain evidence="1">VT137</strain>
    </source>
</reference>